<sequence>MLEALPSPVLLIDRADRIVEVNEAFCRLAGQDRDYWLSTPIGAYLSPDQLVRFTREHAQVFATGEDLETEEVIDGHDGTVRQVVTRRRRIVFDGEPLVLTILTDITALREAESRVRHLAYHDSLTGLWNRAALNEQLAAALAEGGPAQPGLFVIDLYQFKDINDAFGDAVGDALLQAFAYRLAGAARGSDRVARTGGDSFAVLVEHCPDAESAEAECRRLLALAHIPLTGPAGDVTLGISIGAAWAQPGIGADELHRQAEFALYEAKRQPVNECRLFDAALAAKVQARRLLEADLRQALAAEDQLDLHYQPVLDSDGYRVVGVEALVRWHHPKQGMIPPADFIPIAEACGLIVPLGEWVLDRAAAMMMRFPHISLAVNLSPIQLRSPEIAGRILAILARHGMDPRQLQLEVTESAVLAMDSSVEAALARLRSDGVQLVLDDFGTGYSSLSHLHKLAIDRVKIDQSFVHDLGRSQDARAIIQAVLGIGQSLGIGVTAEGVEDETQKLFLSTFGCNEFQGYLFSRPLPADDAAAFLKSHAVREAA</sequence>
<dbReference type="GO" id="GO:0006355">
    <property type="term" value="P:regulation of DNA-templated transcription"/>
    <property type="evidence" value="ECO:0007669"/>
    <property type="project" value="InterPro"/>
</dbReference>
<dbReference type="InterPro" id="IPR052155">
    <property type="entry name" value="Biofilm_reg_signaling"/>
</dbReference>
<evidence type="ECO:0000259" key="3">
    <source>
        <dbReference type="PROSITE" id="PS50887"/>
    </source>
</evidence>
<feature type="domain" description="EAL" evidence="2">
    <location>
        <begin position="288"/>
        <end position="538"/>
    </location>
</feature>
<dbReference type="InterPro" id="IPR001633">
    <property type="entry name" value="EAL_dom"/>
</dbReference>
<dbReference type="Pfam" id="PF00989">
    <property type="entry name" value="PAS"/>
    <property type="match status" value="1"/>
</dbReference>
<dbReference type="PANTHER" id="PTHR44757:SF2">
    <property type="entry name" value="BIOFILM ARCHITECTURE MAINTENANCE PROTEIN MBAA"/>
    <property type="match status" value="1"/>
</dbReference>
<proteinExistence type="predicted"/>
<gene>
    <name evidence="4" type="ORF">DD559_13335</name>
</gene>
<dbReference type="Gene3D" id="3.20.20.450">
    <property type="entry name" value="EAL domain"/>
    <property type="match status" value="1"/>
</dbReference>
<dbReference type="SMART" id="SM00052">
    <property type="entry name" value="EAL"/>
    <property type="match status" value="1"/>
</dbReference>
<feature type="domain" description="GGDEF" evidence="3">
    <location>
        <begin position="147"/>
        <end position="279"/>
    </location>
</feature>
<dbReference type="InterPro" id="IPR035919">
    <property type="entry name" value="EAL_sf"/>
</dbReference>
<name>A0A2U0SJK1_9SPHN</name>
<dbReference type="NCBIfam" id="TIGR00254">
    <property type="entry name" value="GGDEF"/>
    <property type="match status" value="1"/>
</dbReference>
<dbReference type="PROSITE" id="PS50883">
    <property type="entry name" value="EAL"/>
    <property type="match status" value="1"/>
</dbReference>
<dbReference type="PANTHER" id="PTHR44757">
    <property type="entry name" value="DIGUANYLATE CYCLASE DGCP"/>
    <property type="match status" value="1"/>
</dbReference>
<dbReference type="Gene3D" id="3.30.450.20">
    <property type="entry name" value="PAS domain"/>
    <property type="match status" value="1"/>
</dbReference>
<dbReference type="CDD" id="cd00130">
    <property type="entry name" value="PAS"/>
    <property type="match status" value="1"/>
</dbReference>
<dbReference type="PROSITE" id="PS50887">
    <property type="entry name" value="GGDEF"/>
    <property type="match status" value="1"/>
</dbReference>
<evidence type="ECO:0000259" key="1">
    <source>
        <dbReference type="PROSITE" id="PS50112"/>
    </source>
</evidence>
<dbReference type="InterPro" id="IPR000014">
    <property type="entry name" value="PAS"/>
</dbReference>
<dbReference type="InterPro" id="IPR029787">
    <property type="entry name" value="Nucleotide_cyclase"/>
</dbReference>
<dbReference type="PROSITE" id="PS50112">
    <property type="entry name" value="PAS"/>
    <property type="match status" value="1"/>
</dbReference>
<comment type="caution">
    <text evidence="4">The sequence shown here is derived from an EMBL/GenBank/DDBJ whole genome shotgun (WGS) entry which is preliminary data.</text>
</comment>
<dbReference type="Pfam" id="PF00563">
    <property type="entry name" value="EAL"/>
    <property type="match status" value="1"/>
</dbReference>
<reference evidence="4 5" key="1">
    <citation type="submission" date="2018-05" db="EMBL/GenBank/DDBJ databases">
        <title>Description of Sphingomonas pokkalii sp nov, isolated from the rhizosphere of saline tolerant pokkali rice and its draft genome analysis.</title>
        <authorList>
            <person name="Menon R."/>
            <person name="Kumari S."/>
            <person name="Rameshkumar N."/>
        </authorList>
    </citation>
    <scope>NUCLEOTIDE SEQUENCE [LARGE SCALE GENOMIC DNA]</scope>
    <source>
        <strain evidence="4 5">L3B27</strain>
    </source>
</reference>
<evidence type="ECO:0000313" key="5">
    <source>
        <dbReference type="Proteomes" id="UP000245890"/>
    </source>
</evidence>
<dbReference type="EMBL" id="QENQ01000001">
    <property type="protein sequence ID" value="PVX31525.1"/>
    <property type="molecule type" value="Genomic_DNA"/>
</dbReference>
<dbReference type="SUPFAM" id="SSF141868">
    <property type="entry name" value="EAL domain-like"/>
    <property type="match status" value="1"/>
</dbReference>
<dbReference type="InterPro" id="IPR000160">
    <property type="entry name" value="GGDEF_dom"/>
</dbReference>
<dbReference type="SMART" id="SM00267">
    <property type="entry name" value="GGDEF"/>
    <property type="match status" value="1"/>
</dbReference>
<dbReference type="SMART" id="SM00091">
    <property type="entry name" value="PAS"/>
    <property type="match status" value="1"/>
</dbReference>
<accession>A0A2U0SJK1</accession>
<dbReference type="NCBIfam" id="TIGR00229">
    <property type="entry name" value="sensory_box"/>
    <property type="match status" value="1"/>
</dbReference>
<feature type="domain" description="PAS" evidence="1">
    <location>
        <begin position="1"/>
        <end position="64"/>
    </location>
</feature>
<dbReference type="Pfam" id="PF00990">
    <property type="entry name" value="GGDEF"/>
    <property type="match status" value="1"/>
</dbReference>
<organism evidence="4 5">
    <name type="scientific">Sphingomonas pokkalii</name>
    <dbReference type="NCBI Taxonomy" id="2175090"/>
    <lineage>
        <taxon>Bacteria</taxon>
        <taxon>Pseudomonadati</taxon>
        <taxon>Pseudomonadota</taxon>
        <taxon>Alphaproteobacteria</taxon>
        <taxon>Sphingomonadales</taxon>
        <taxon>Sphingomonadaceae</taxon>
        <taxon>Sphingomonas</taxon>
    </lineage>
</organism>
<dbReference type="Gene3D" id="3.30.70.270">
    <property type="match status" value="1"/>
</dbReference>
<dbReference type="CDD" id="cd01948">
    <property type="entry name" value="EAL"/>
    <property type="match status" value="1"/>
</dbReference>
<evidence type="ECO:0000259" key="2">
    <source>
        <dbReference type="PROSITE" id="PS50883"/>
    </source>
</evidence>
<dbReference type="InterPro" id="IPR013767">
    <property type="entry name" value="PAS_fold"/>
</dbReference>
<evidence type="ECO:0000313" key="4">
    <source>
        <dbReference type="EMBL" id="PVX31525.1"/>
    </source>
</evidence>
<dbReference type="SUPFAM" id="SSF55073">
    <property type="entry name" value="Nucleotide cyclase"/>
    <property type="match status" value="1"/>
</dbReference>
<dbReference type="SUPFAM" id="SSF55785">
    <property type="entry name" value="PYP-like sensor domain (PAS domain)"/>
    <property type="match status" value="1"/>
</dbReference>
<dbReference type="CDD" id="cd01949">
    <property type="entry name" value="GGDEF"/>
    <property type="match status" value="1"/>
</dbReference>
<dbReference type="InterPro" id="IPR035965">
    <property type="entry name" value="PAS-like_dom_sf"/>
</dbReference>
<dbReference type="InterPro" id="IPR043128">
    <property type="entry name" value="Rev_trsase/Diguanyl_cyclase"/>
</dbReference>
<dbReference type="AlphaFoldDB" id="A0A2U0SJK1"/>
<protein>
    <submittedName>
        <fullName evidence="4">PAS domain S-box protein</fullName>
    </submittedName>
</protein>
<dbReference type="Proteomes" id="UP000245890">
    <property type="component" value="Unassembled WGS sequence"/>
</dbReference>
<dbReference type="OrthoDB" id="9814202at2"/>
<keyword evidence="5" id="KW-1185">Reference proteome</keyword>